<gene>
    <name evidence="2" type="ORF">OCGS_0245</name>
</gene>
<feature type="transmembrane region" description="Helical" evidence="1">
    <location>
        <begin position="44"/>
        <end position="65"/>
    </location>
</feature>
<evidence type="ECO:0000313" key="3">
    <source>
        <dbReference type="Proteomes" id="UP000006765"/>
    </source>
</evidence>
<dbReference type="RefSeq" id="WP_007425398.1">
    <property type="nucleotide sequence ID" value="NZ_AMGO01000006.1"/>
</dbReference>
<evidence type="ECO:0008006" key="4">
    <source>
        <dbReference type="Google" id="ProtNLM"/>
    </source>
</evidence>
<dbReference type="STRING" id="1231392.OCGS_0245"/>
<keyword evidence="3" id="KW-1185">Reference proteome</keyword>
<keyword evidence="1" id="KW-1133">Transmembrane helix</keyword>
<comment type="caution">
    <text evidence="2">The sequence shown here is derived from an EMBL/GenBank/DDBJ whole genome shotgun (WGS) entry which is preliminary data.</text>
</comment>
<proteinExistence type="predicted"/>
<evidence type="ECO:0000313" key="2">
    <source>
        <dbReference type="EMBL" id="EKE45628.1"/>
    </source>
</evidence>
<reference evidence="2 3" key="1">
    <citation type="journal article" date="2012" name="J. Bacteriol.">
        <title>Draft Genome Sequence of Oceaniovalibus guishaninsula JLT2003T.</title>
        <authorList>
            <person name="Tang K."/>
            <person name="Liu K."/>
            <person name="Jiao N."/>
        </authorList>
    </citation>
    <scope>NUCLEOTIDE SEQUENCE [LARGE SCALE GENOMIC DNA]</scope>
    <source>
        <strain evidence="2 3">JLT2003</strain>
    </source>
</reference>
<protein>
    <recommendedName>
        <fullName evidence="4">Tryptophan synthase subunit beta</fullName>
    </recommendedName>
</protein>
<dbReference type="EMBL" id="AMGO01000006">
    <property type="protein sequence ID" value="EKE45628.1"/>
    <property type="molecule type" value="Genomic_DNA"/>
</dbReference>
<organism evidence="2 3">
    <name type="scientific">Oceaniovalibus guishaninsula JLT2003</name>
    <dbReference type="NCBI Taxonomy" id="1231392"/>
    <lineage>
        <taxon>Bacteria</taxon>
        <taxon>Pseudomonadati</taxon>
        <taxon>Pseudomonadota</taxon>
        <taxon>Alphaproteobacteria</taxon>
        <taxon>Rhodobacterales</taxon>
        <taxon>Roseobacteraceae</taxon>
        <taxon>Oceaniovalibus</taxon>
    </lineage>
</organism>
<dbReference type="Proteomes" id="UP000006765">
    <property type="component" value="Unassembled WGS sequence"/>
</dbReference>
<keyword evidence="1" id="KW-0812">Transmembrane</keyword>
<dbReference type="OrthoDB" id="5959103at2"/>
<sequence length="101" mass="11748">MTQPDKEQRRIARQFAAITDQVPPSRRMVQSLLTGRLRWARIPLGLLLVVGGFAAILPVFGLWMIPLGLLVLAVDVPFLRPLIGHTMVRMRLWWRNLRRRR</sequence>
<name>K2HDT1_9RHOB</name>
<keyword evidence="1" id="KW-0472">Membrane</keyword>
<evidence type="ECO:0000256" key="1">
    <source>
        <dbReference type="SAM" id="Phobius"/>
    </source>
</evidence>
<accession>K2HDT1</accession>
<dbReference type="AlphaFoldDB" id="K2HDT1"/>